<accession>A0A8J3LAQ9</accession>
<dbReference type="InterPro" id="IPR011055">
    <property type="entry name" value="Dup_hybrid_motif"/>
</dbReference>
<sequence>MTYRPELLKESERYRGRRRAPVPSRRRYAAVLATAAVGAGAVVLSSGAAIDDAKTDPFTGEVAAYAQSQGDGARADAAERANRSEERTMAATADTAVAWVLPLHDYELRTRHGDPRQGIDLTGLPEGTPFAAVHAGTVTQSGWNGAFGISIIIDHGDGVQTVYAHASRVLVPVGQKVAAGDMIALVGNTGLSRSPHLHLEVHVNGVPQNALTWFQKQGLDFDLEIESPYGA</sequence>
<reference evidence="2" key="1">
    <citation type="submission" date="2021-01" db="EMBL/GenBank/DDBJ databases">
        <title>Whole genome shotgun sequence of Catellatospora methionotrophica NBRC 14553.</title>
        <authorList>
            <person name="Komaki H."/>
            <person name="Tamura T."/>
        </authorList>
    </citation>
    <scope>NUCLEOTIDE SEQUENCE</scope>
    <source>
        <strain evidence="2">NBRC 14553</strain>
    </source>
</reference>
<evidence type="ECO:0000313" key="2">
    <source>
        <dbReference type="EMBL" id="GIG14894.1"/>
    </source>
</evidence>
<dbReference type="CDD" id="cd12797">
    <property type="entry name" value="M23_peptidase"/>
    <property type="match status" value="1"/>
</dbReference>
<keyword evidence="3" id="KW-1185">Reference proteome</keyword>
<organism evidence="2 3">
    <name type="scientific">Catellatospora methionotrophica</name>
    <dbReference type="NCBI Taxonomy" id="121620"/>
    <lineage>
        <taxon>Bacteria</taxon>
        <taxon>Bacillati</taxon>
        <taxon>Actinomycetota</taxon>
        <taxon>Actinomycetes</taxon>
        <taxon>Micromonosporales</taxon>
        <taxon>Micromonosporaceae</taxon>
        <taxon>Catellatospora</taxon>
    </lineage>
</organism>
<evidence type="ECO:0000259" key="1">
    <source>
        <dbReference type="Pfam" id="PF01551"/>
    </source>
</evidence>
<dbReference type="PANTHER" id="PTHR21666:SF270">
    <property type="entry name" value="MUREIN HYDROLASE ACTIVATOR ENVC"/>
    <property type="match status" value="1"/>
</dbReference>
<dbReference type="PANTHER" id="PTHR21666">
    <property type="entry name" value="PEPTIDASE-RELATED"/>
    <property type="match status" value="1"/>
</dbReference>
<evidence type="ECO:0000313" key="3">
    <source>
        <dbReference type="Proteomes" id="UP000660339"/>
    </source>
</evidence>
<gene>
    <name evidence="2" type="ORF">Cme02nite_32260</name>
</gene>
<proteinExistence type="predicted"/>
<dbReference type="AlphaFoldDB" id="A0A8J3LAQ9"/>
<feature type="domain" description="M23ase beta-sheet core" evidence="1">
    <location>
        <begin position="116"/>
        <end position="209"/>
    </location>
</feature>
<dbReference type="RefSeq" id="WP_239086298.1">
    <property type="nucleotide sequence ID" value="NZ_BAAATT010000007.1"/>
</dbReference>
<comment type="caution">
    <text evidence="2">The sequence shown here is derived from an EMBL/GenBank/DDBJ whole genome shotgun (WGS) entry which is preliminary data.</text>
</comment>
<protein>
    <recommendedName>
        <fullName evidence="1">M23ase beta-sheet core domain-containing protein</fullName>
    </recommendedName>
</protein>
<dbReference type="Pfam" id="PF01551">
    <property type="entry name" value="Peptidase_M23"/>
    <property type="match status" value="1"/>
</dbReference>
<dbReference type="GO" id="GO:0004222">
    <property type="term" value="F:metalloendopeptidase activity"/>
    <property type="evidence" value="ECO:0007669"/>
    <property type="project" value="TreeGrafter"/>
</dbReference>
<dbReference type="Proteomes" id="UP000660339">
    <property type="component" value="Unassembled WGS sequence"/>
</dbReference>
<dbReference type="Gene3D" id="2.70.70.10">
    <property type="entry name" value="Glucose Permease (Domain IIA)"/>
    <property type="match status" value="1"/>
</dbReference>
<dbReference type="InterPro" id="IPR016047">
    <property type="entry name" value="M23ase_b-sheet_dom"/>
</dbReference>
<dbReference type="SUPFAM" id="SSF51261">
    <property type="entry name" value="Duplicated hybrid motif"/>
    <property type="match status" value="1"/>
</dbReference>
<dbReference type="InterPro" id="IPR050570">
    <property type="entry name" value="Cell_wall_metabolism_enzyme"/>
</dbReference>
<name>A0A8J3LAQ9_9ACTN</name>
<dbReference type="EMBL" id="BONJ01000017">
    <property type="protein sequence ID" value="GIG14894.1"/>
    <property type="molecule type" value="Genomic_DNA"/>
</dbReference>